<name>A0A8T3AD12_DENNO</name>
<dbReference type="AlphaFoldDB" id="A0A8T3AD12"/>
<evidence type="ECO:0000313" key="2">
    <source>
        <dbReference type="EMBL" id="KAI0493672.1"/>
    </source>
</evidence>
<protein>
    <submittedName>
        <fullName evidence="2">Uncharacterized protein</fullName>
    </submittedName>
</protein>
<gene>
    <name evidence="2" type="ORF">KFK09_023793</name>
</gene>
<dbReference type="EMBL" id="JAGYWB010000017">
    <property type="protein sequence ID" value="KAI0493672.1"/>
    <property type="molecule type" value="Genomic_DNA"/>
</dbReference>
<evidence type="ECO:0000313" key="3">
    <source>
        <dbReference type="Proteomes" id="UP000829196"/>
    </source>
</evidence>
<sequence length="139" mass="15822">MEMHRKPRVFFSWQRNDRPSMVGLENLKLGCSHVAHCLGIQVDHSYSKKDKIVIWRKPIQGWFKIGRSFIGPVVGCGGLIRNHNGKVVYAFAGPLSALSAIMVHLINPCWLFIGMMDYCLTNVIMLFEQYGAFEPLKVL</sequence>
<comment type="caution">
    <text evidence="2">The sequence shown here is derived from an EMBL/GenBank/DDBJ whole genome shotgun (WGS) entry which is preliminary data.</text>
</comment>
<organism evidence="2 3">
    <name type="scientific">Dendrobium nobile</name>
    <name type="common">Orchid</name>
    <dbReference type="NCBI Taxonomy" id="94219"/>
    <lineage>
        <taxon>Eukaryota</taxon>
        <taxon>Viridiplantae</taxon>
        <taxon>Streptophyta</taxon>
        <taxon>Embryophyta</taxon>
        <taxon>Tracheophyta</taxon>
        <taxon>Spermatophyta</taxon>
        <taxon>Magnoliopsida</taxon>
        <taxon>Liliopsida</taxon>
        <taxon>Asparagales</taxon>
        <taxon>Orchidaceae</taxon>
        <taxon>Epidendroideae</taxon>
        <taxon>Malaxideae</taxon>
        <taxon>Dendrobiinae</taxon>
        <taxon>Dendrobium</taxon>
    </lineage>
</organism>
<keyword evidence="1" id="KW-0812">Transmembrane</keyword>
<proteinExistence type="predicted"/>
<accession>A0A8T3AD12</accession>
<reference evidence="2" key="1">
    <citation type="journal article" date="2022" name="Front. Genet.">
        <title>Chromosome-Scale Assembly of the Dendrobium nobile Genome Provides Insights Into the Molecular Mechanism of the Biosynthesis of the Medicinal Active Ingredient of Dendrobium.</title>
        <authorList>
            <person name="Xu Q."/>
            <person name="Niu S.-C."/>
            <person name="Li K.-L."/>
            <person name="Zheng P.-J."/>
            <person name="Zhang X.-J."/>
            <person name="Jia Y."/>
            <person name="Liu Y."/>
            <person name="Niu Y.-X."/>
            <person name="Yu L.-H."/>
            <person name="Chen D.-F."/>
            <person name="Zhang G.-Q."/>
        </authorList>
    </citation>
    <scope>NUCLEOTIDE SEQUENCE</scope>
    <source>
        <tissue evidence="2">Leaf</tissue>
    </source>
</reference>
<keyword evidence="1" id="KW-0472">Membrane</keyword>
<dbReference type="Proteomes" id="UP000829196">
    <property type="component" value="Unassembled WGS sequence"/>
</dbReference>
<keyword evidence="3" id="KW-1185">Reference proteome</keyword>
<feature type="transmembrane region" description="Helical" evidence="1">
    <location>
        <begin position="87"/>
        <end position="106"/>
    </location>
</feature>
<evidence type="ECO:0000256" key="1">
    <source>
        <dbReference type="SAM" id="Phobius"/>
    </source>
</evidence>
<keyword evidence="1" id="KW-1133">Transmembrane helix</keyword>